<comment type="caution">
    <text evidence="2">The sequence shown here is derived from an EMBL/GenBank/DDBJ whole genome shotgun (WGS) entry which is preliminary data.</text>
</comment>
<reference evidence="2" key="1">
    <citation type="submission" date="2023-06" db="EMBL/GenBank/DDBJ databases">
        <title>Comparative genomics of Bacillaceae isolates and their secondary metabolite potential.</title>
        <authorList>
            <person name="Song L."/>
            <person name="Nielsen L.J."/>
            <person name="Mohite O."/>
            <person name="Xu X."/>
            <person name="Weber T."/>
            <person name="Kovacs A.T."/>
        </authorList>
    </citation>
    <scope>NUCLEOTIDE SEQUENCE</scope>
    <source>
        <strain evidence="2">D8_B_37</strain>
    </source>
</reference>
<dbReference type="Proteomes" id="UP001234602">
    <property type="component" value="Unassembled WGS sequence"/>
</dbReference>
<feature type="transmembrane region" description="Helical" evidence="1">
    <location>
        <begin position="12"/>
        <end position="32"/>
    </location>
</feature>
<accession>A0AAW7I5U6</accession>
<evidence type="ECO:0000313" key="2">
    <source>
        <dbReference type="EMBL" id="MDM5450890.1"/>
    </source>
</evidence>
<name>A0AAW7I5U6_9BACI</name>
<dbReference type="EMBL" id="JAUCEY010000006">
    <property type="protein sequence ID" value="MDM5450890.1"/>
    <property type="molecule type" value="Genomic_DNA"/>
</dbReference>
<evidence type="ECO:0000313" key="3">
    <source>
        <dbReference type="Proteomes" id="UP001234602"/>
    </source>
</evidence>
<keyword evidence="1" id="KW-0812">Transmembrane</keyword>
<organism evidence="2 3">
    <name type="scientific">Peribacillus simplex</name>
    <dbReference type="NCBI Taxonomy" id="1478"/>
    <lineage>
        <taxon>Bacteria</taxon>
        <taxon>Bacillati</taxon>
        <taxon>Bacillota</taxon>
        <taxon>Bacilli</taxon>
        <taxon>Bacillales</taxon>
        <taxon>Bacillaceae</taxon>
        <taxon>Peribacillus</taxon>
    </lineage>
</organism>
<keyword evidence="1" id="KW-1133">Transmembrane helix</keyword>
<sequence>MNETHVIWFDVGYQITIFIFMVALISFIVYLVKRKRRNKKSNS</sequence>
<keyword evidence="1" id="KW-0472">Membrane</keyword>
<gene>
    <name evidence="2" type="ORF">QUF89_01290</name>
</gene>
<dbReference type="AlphaFoldDB" id="A0AAW7I5U6"/>
<proteinExistence type="predicted"/>
<evidence type="ECO:0008006" key="4">
    <source>
        <dbReference type="Google" id="ProtNLM"/>
    </source>
</evidence>
<protein>
    <recommendedName>
        <fullName evidence="4">LPXTG cell wall anchor domain-containing protein</fullName>
    </recommendedName>
</protein>
<dbReference type="RefSeq" id="WP_289319092.1">
    <property type="nucleotide sequence ID" value="NZ_JAUCEY010000006.1"/>
</dbReference>
<evidence type="ECO:0000256" key="1">
    <source>
        <dbReference type="SAM" id="Phobius"/>
    </source>
</evidence>